<dbReference type="Proteomes" id="UP000673691">
    <property type="component" value="Unassembled WGS sequence"/>
</dbReference>
<accession>A0A8H7ZNR9</accession>
<dbReference type="Pfam" id="PF05769">
    <property type="entry name" value="SIKE"/>
    <property type="match status" value="1"/>
</dbReference>
<dbReference type="InterPro" id="IPR008555">
    <property type="entry name" value="SIKE"/>
</dbReference>
<feature type="region of interest" description="Disordered" evidence="3">
    <location>
        <begin position="40"/>
        <end position="98"/>
    </location>
</feature>
<name>A0A8H7ZNR9_9FUNG</name>
<protein>
    <submittedName>
        <fullName evidence="4">Uncharacterized protein</fullName>
    </submittedName>
</protein>
<gene>
    <name evidence="4" type="ORF">BJ554DRAFT_3692</name>
</gene>
<keyword evidence="2" id="KW-0175">Coiled coil</keyword>
<organism evidence="4 5">
    <name type="scientific">Olpidium bornovanus</name>
    <dbReference type="NCBI Taxonomy" id="278681"/>
    <lineage>
        <taxon>Eukaryota</taxon>
        <taxon>Fungi</taxon>
        <taxon>Fungi incertae sedis</taxon>
        <taxon>Olpidiomycota</taxon>
        <taxon>Olpidiomycotina</taxon>
        <taxon>Olpidiomycetes</taxon>
        <taxon>Olpidiales</taxon>
        <taxon>Olpidiaceae</taxon>
        <taxon>Olpidium</taxon>
    </lineage>
</organism>
<comment type="similarity">
    <text evidence="1">Belongs to the SIKE family.</text>
</comment>
<dbReference type="AlphaFoldDB" id="A0A8H7ZNR9"/>
<evidence type="ECO:0000256" key="3">
    <source>
        <dbReference type="SAM" id="MobiDB-lite"/>
    </source>
</evidence>
<dbReference type="OrthoDB" id="21214at2759"/>
<evidence type="ECO:0000256" key="2">
    <source>
        <dbReference type="ARBA" id="ARBA00023054"/>
    </source>
</evidence>
<dbReference type="EMBL" id="JAEFCI010011572">
    <property type="protein sequence ID" value="KAG5456541.1"/>
    <property type="molecule type" value="Genomic_DNA"/>
</dbReference>
<evidence type="ECO:0000256" key="1">
    <source>
        <dbReference type="ARBA" id="ARBA00005537"/>
    </source>
</evidence>
<comment type="caution">
    <text evidence="4">The sequence shown here is derived from an EMBL/GenBank/DDBJ whole genome shotgun (WGS) entry which is preliminary data.</text>
</comment>
<proteinExistence type="inferred from homology"/>
<evidence type="ECO:0000313" key="4">
    <source>
        <dbReference type="EMBL" id="KAG5456541.1"/>
    </source>
</evidence>
<evidence type="ECO:0000313" key="5">
    <source>
        <dbReference type="Proteomes" id="UP000673691"/>
    </source>
</evidence>
<dbReference type="PANTHER" id="PTHR39472">
    <property type="entry name" value="EXPRESSED PROTEIN"/>
    <property type="match status" value="1"/>
</dbReference>
<dbReference type="PANTHER" id="PTHR39472:SF1">
    <property type="entry name" value="EXPRESSED PROTEIN"/>
    <property type="match status" value="1"/>
</dbReference>
<keyword evidence="5" id="KW-1185">Reference proteome</keyword>
<sequence>MEQAAFRRVLDLAEHLGRQLEANSAAAKEISERARIVAWEGSGGGAPQSPDGRELASSSGPSGNAGEVGIAGQAKAGKRKEWHLGHGAPRGPGEPIGVAARSGANALERDAAGPEGGRNTAAHVLFYFGEGGGGNPSLVYVGYARRRPAELKVVDARAVSLLSKPGASESRRQAGPALPFPEQLPSEHFRLLEENAALMAENTQLSALVREHEQAIDVIMQRFRAHTQAALEEKARAKRDAEQVFETERNAQTELSAENAALREAMRQIGDTLRDAMDAAAAEDAERESLISRLLAENEAIRGMLGIAARAGSIKDGAGANAAWGREARTDARGILFGMEHGVKTTQGAVVKGLLPAQCC</sequence>
<reference evidence="4 5" key="1">
    <citation type="journal article" name="Sci. Rep.">
        <title>Genome-scale phylogenetic analyses confirm Olpidium as the closest living zoosporic fungus to the non-flagellated, terrestrial fungi.</title>
        <authorList>
            <person name="Chang Y."/>
            <person name="Rochon D."/>
            <person name="Sekimoto S."/>
            <person name="Wang Y."/>
            <person name="Chovatia M."/>
            <person name="Sandor L."/>
            <person name="Salamov A."/>
            <person name="Grigoriev I.V."/>
            <person name="Stajich J.E."/>
            <person name="Spatafora J.W."/>
        </authorList>
    </citation>
    <scope>NUCLEOTIDE SEQUENCE [LARGE SCALE GENOMIC DNA]</scope>
    <source>
        <strain evidence="4">S191</strain>
    </source>
</reference>